<keyword evidence="1" id="KW-0812">Transmembrane</keyword>
<accession>A0A9R1VQE9</accession>
<evidence type="ECO:0000313" key="3">
    <source>
        <dbReference type="Proteomes" id="UP000235145"/>
    </source>
</evidence>
<evidence type="ECO:0000256" key="1">
    <source>
        <dbReference type="SAM" id="Phobius"/>
    </source>
</evidence>
<evidence type="ECO:0000313" key="2">
    <source>
        <dbReference type="EMBL" id="KAJ0211762.1"/>
    </source>
</evidence>
<name>A0A9R1VQE9_LACSA</name>
<sequence length="100" mass="12014">MNLTKKNCCLIQFCRIRLGERNRMWRRSFERISRLALLENQSSFYRLCINFDVVNFPDSRENIMKVAFLWILPLWIISFLVASRVVKRPIISAFLDDLLM</sequence>
<keyword evidence="3" id="KW-1185">Reference proteome</keyword>
<dbReference type="AlphaFoldDB" id="A0A9R1VQE9"/>
<feature type="transmembrane region" description="Helical" evidence="1">
    <location>
        <begin position="63"/>
        <end position="82"/>
    </location>
</feature>
<gene>
    <name evidence="2" type="ORF">LSAT_V11C400201600</name>
</gene>
<keyword evidence="1" id="KW-0472">Membrane</keyword>
<dbReference type="Proteomes" id="UP000235145">
    <property type="component" value="Unassembled WGS sequence"/>
</dbReference>
<comment type="caution">
    <text evidence="2">The sequence shown here is derived from an EMBL/GenBank/DDBJ whole genome shotgun (WGS) entry which is preliminary data.</text>
</comment>
<protein>
    <submittedName>
        <fullName evidence="2">Uncharacterized protein</fullName>
    </submittedName>
</protein>
<reference evidence="2 3" key="1">
    <citation type="journal article" date="2017" name="Nat. Commun.">
        <title>Genome assembly with in vitro proximity ligation data and whole-genome triplication in lettuce.</title>
        <authorList>
            <person name="Reyes-Chin-Wo S."/>
            <person name="Wang Z."/>
            <person name="Yang X."/>
            <person name="Kozik A."/>
            <person name="Arikit S."/>
            <person name="Song C."/>
            <person name="Xia L."/>
            <person name="Froenicke L."/>
            <person name="Lavelle D.O."/>
            <person name="Truco M.J."/>
            <person name="Xia R."/>
            <person name="Zhu S."/>
            <person name="Xu C."/>
            <person name="Xu H."/>
            <person name="Xu X."/>
            <person name="Cox K."/>
            <person name="Korf I."/>
            <person name="Meyers B.C."/>
            <person name="Michelmore R.W."/>
        </authorList>
    </citation>
    <scope>NUCLEOTIDE SEQUENCE [LARGE SCALE GENOMIC DNA]</scope>
    <source>
        <strain evidence="3">cv. Salinas</strain>
        <tissue evidence="2">Seedlings</tissue>
    </source>
</reference>
<keyword evidence="1" id="KW-1133">Transmembrane helix</keyword>
<proteinExistence type="predicted"/>
<dbReference type="EMBL" id="NBSK02000004">
    <property type="protein sequence ID" value="KAJ0211762.1"/>
    <property type="molecule type" value="Genomic_DNA"/>
</dbReference>
<organism evidence="2 3">
    <name type="scientific">Lactuca sativa</name>
    <name type="common">Garden lettuce</name>
    <dbReference type="NCBI Taxonomy" id="4236"/>
    <lineage>
        <taxon>Eukaryota</taxon>
        <taxon>Viridiplantae</taxon>
        <taxon>Streptophyta</taxon>
        <taxon>Embryophyta</taxon>
        <taxon>Tracheophyta</taxon>
        <taxon>Spermatophyta</taxon>
        <taxon>Magnoliopsida</taxon>
        <taxon>eudicotyledons</taxon>
        <taxon>Gunneridae</taxon>
        <taxon>Pentapetalae</taxon>
        <taxon>asterids</taxon>
        <taxon>campanulids</taxon>
        <taxon>Asterales</taxon>
        <taxon>Asteraceae</taxon>
        <taxon>Cichorioideae</taxon>
        <taxon>Cichorieae</taxon>
        <taxon>Lactucinae</taxon>
        <taxon>Lactuca</taxon>
    </lineage>
</organism>